<organism evidence="2 3">
    <name type="scientific">Streptomyces albospinus</name>
    <dbReference type="NCBI Taxonomy" id="285515"/>
    <lineage>
        <taxon>Bacteria</taxon>
        <taxon>Bacillati</taxon>
        <taxon>Actinomycetota</taxon>
        <taxon>Actinomycetes</taxon>
        <taxon>Kitasatosporales</taxon>
        <taxon>Streptomycetaceae</taxon>
        <taxon>Streptomyces</taxon>
    </lineage>
</organism>
<keyword evidence="3" id="KW-1185">Reference proteome</keyword>
<dbReference type="Proteomes" id="UP000654471">
    <property type="component" value="Unassembled WGS sequence"/>
</dbReference>
<feature type="region of interest" description="Disordered" evidence="1">
    <location>
        <begin position="71"/>
        <end position="114"/>
    </location>
</feature>
<dbReference type="EMBL" id="BMRP01000003">
    <property type="protein sequence ID" value="GGU50490.1"/>
    <property type="molecule type" value="Genomic_DNA"/>
</dbReference>
<protein>
    <submittedName>
        <fullName evidence="2">Uncharacterized protein</fullName>
    </submittedName>
</protein>
<proteinExistence type="predicted"/>
<feature type="compositionally biased region" description="Basic and acidic residues" evidence="1">
    <location>
        <begin position="90"/>
        <end position="99"/>
    </location>
</feature>
<sequence length="114" mass="11772">MHRTRPVGRALALEATATTSADDDPGGAGRDGSGACAYVRAPLPCPPVPHPARNAGRGCFCWSGRILELSPARGSVTPRPPARRPAGETAQERAARGAVDRPPPACADGLRRGK</sequence>
<feature type="region of interest" description="Disordered" evidence="1">
    <location>
        <begin position="1"/>
        <end position="33"/>
    </location>
</feature>
<name>A0ABQ2UT73_9ACTN</name>
<comment type="caution">
    <text evidence="2">The sequence shown here is derived from an EMBL/GenBank/DDBJ whole genome shotgun (WGS) entry which is preliminary data.</text>
</comment>
<feature type="compositionally biased region" description="Low complexity" evidence="1">
    <location>
        <begin position="10"/>
        <end position="20"/>
    </location>
</feature>
<accession>A0ABQ2UT73</accession>
<evidence type="ECO:0000313" key="3">
    <source>
        <dbReference type="Proteomes" id="UP000654471"/>
    </source>
</evidence>
<gene>
    <name evidence="2" type="ORF">GCM10010211_13510</name>
</gene>
<evidence type="ECO:0000313" key="2">
    <source>
        <dbReference type="EMBL" id="GGU50490.1"/>
    </source>
</evidence>
<evidence type="ECO:0000256" key="1">
    <source>
        <dbReference type="SAM" id="MobiDB-lite"/>
    </source>
</evidence>
<reference evidence="3" key="1">
    <citation type="journal article" date="2019" name="Int. J. Syst. Evol. Microbiol.">
        <title>The Global Catalogue of Microorganisms (GCM) 10K type strain sequencing project: providing services to taxonomists for standard genome sequencing and annotation.</title>
        <authorList>
            <consortium name="The Broad Institute Genomics Platform"/>
            <consortium name="The Broad Institute Genome Sequencing Center for Infectious Disease"/>
            <person name="Wu L."/>
            <person name="Ma J."/>
        </authorList>
    </citation>
    <scope>NUCLEOTIDE SEQUENCE [LARGE SCALE GENOMIC DNA]</scope>
    <source>
        <strain evidence="3">JCM 3399</strain>
    </source>
</reference>